<keyword evidence="4 6" id="KW-0732">Signal</keyword>
<protein>
    <recommendedName>
        <fullName evidence="9">Extracellular solute-binding protein</fullName>
    </recommendedName>
</protein>
<name>A0A916K6S5_9BACL</name>
<evidence type="ECO:0000256" key="6">
    <source>
        <dbReference type="SAM" id="SignalP"/>
    </source>
</evidence>
<organism evidence="7 8">
    <name type="scientific">Paenibacillus solanacearum</name>
    <dbReference type="NCBI Taxonomy" id="2048548"/>
    <lineage>
        <taxon>Bacteria</taxon>
        <taxon>Bacillati</taxon>
        <taxon>Bacillota</taxon>
        <taxon>Bacilli</taxon>
        <taxon>Bacillales</taxon>
        <taxon>Paenibacillaceae</taxon>
        <taxon>Paenibacillus</taxon>
    </lineage>
</organism>
<evidence type="ECO:0008006" key="9">
    <source>
        <dbReference type="Google" id="ProtNLM"/>
    </source>
</evidence>
<comment type="similarity">
    <text evidence="2">Belongs to the bacterial solute-binding protein 1 family.</text>
</comment>
<sequence length="447" mass="49059">MERRRWSMLLAAALMASIMTSCAGSGASGGNGGAAGGPQASGKEPAAEVPVNTGPKEITMYTAGGAIDEKVFNEMYGNAIRKKFPDVTLKYIPSGKGSTLQELLSAGTTIDIVFDSIGYAYNFRNFGLQYDMTPLIKAKNIDLGKFEPSTIEFQRRVGNGAIYSLPVWTATAALYYNKDIFDKFGVPYPKDNMKWDELYDLAKKLTRSEGGVQYVGYVTAAGSQANTNQLGLKYVDPKTGKAQIDSEDWRKFMQSIVQFFQFSGMQWTAQNSTVAAMRAMFEKDRTAAMYTNFSGGTPPDDMNWDAVSVPYYEQAPGVGPQSYPAYLSVTNLSQNKPLAFDIVAYLVSEEYQLENTKQGRATVLNNRDILKHYGEAMPKFKGKNIAAMFPQKRAELGTYSPEESIASSKFAAAFTDIITTKKDVVTALREANEAANKEIETLAAQKK</sequence>
<evidence type="ECO:0000256" key="2">
    <source>
        <dbReference type="ARBA" id="ARBA00008520"/>
    </source>
</evidence>
<proteinExistence type="inferred from homology"/>
<evidence type="ECO:0000313" key="8">
    <source>
        <dbReference type="Proteomes" id="UP000693672"/>
    </source>
</evidence>
<dbReference type="EMBL" id="CAJVAS010000016">
    <property type="protein sequence ID" value="CAG7635794.1"/>
    <property type="molecule type" value="Genomic_DNA"/>
</dbReference>
<evidence type="ECO:0000256" key="5">
    <source>
        <dbReference type="SAM" id="MobiDB-lite"/>
    </source>
</evidence>
<comment type="subcellular location">
    <subcellularLocation>
        <location evidence="1">Cell envelope</location>
    </subcellularLocation>
</comment>
<gene>
    <name evidence="7" type="ORF">PAESOLCIP111_03705</name>
</gene>
<dbReference type="InterPro" id="IPR050490">
    <property type="entry name" value="Bact_solute-bd_prot1"/>
</dbReference>
<feature type="chain" id="PRO_5039018361" description="Extracellular solute-binding protein" evidence="6">
    <location>
        <begin position="24"/>
        <end position="447"/>
    </location>
</feature>
<evidence type="ECO:0000256" key="3">
    <source>
        <dbReference type="ARBA" id="ARBA00022448"/>
    </source>
</evidence>
<comment type="caution">
    <text evidence="7">The sequence shown here is derived from an EMBL/GenBank/DDBJ whole genome shotgun (WGS) entry which is preliminary data.</text>
</comment>
<dbReference type="Proteomes" id="UP000693672">
    <property type="component" value="Unassembled WGS sequence"/>
</dbReference>
<dbReference type="GO" id="GO:0030313">
    <property type="term" value="C:cell envelope"/>
    <property type="evidence" value="ECO:0007669"/>
    <property type="project" value="UniProtKB-SubCell"/>
</dbReference>
<feature type="signal peptide" evidence="6">
    <location>
        <begin position="1"/>
        <end position="23"/>
    </location>
</feature>
<dbReference type="PANTHER" id="PTHR43649">
    <property type="entry name" value="ARABINOSE-BINDING PROTEIN-RELATED"/>
    <property type="match status" value="1"/>
</dbReference>
<dbReference type="PROSITE" id="PS51257">
    <property type="entry name" value="PROKAR_LIPOPROTEIN"/>
    <property type="match status" value="1"/>
</dbReference>
<feature type="region of interest" description="Disordered" evidence="5">
    <location>
        <begin position="29"/>
        <end position="51"/>
    </location>
</feature>
<keyword evidence="8" id="KW-1185">Reference proteome</keyword>
<dbReference type="Pfam" id="PF01547">
    <property type="entry name" value="SBP_bac_1"/>
    <property type="match status" value="1"/>
</dbReference>
<dbReference type="AlphaFoldDB" id="A0A916K6S5"/>
<dbReference type="InterPro" id="IPR006059">
    <property type="entry name" value="SBP"/>
</dbReference>
<evidence type="ECO:0000256" key="4">
    <source>
        <dbReference type="ARBA" id="ARBA00022729"/>
    </source>
</evidence>
<reference evidence="7" key="1">
    <citation type="submission" date="2021-06" db="EMBL/GenBank/DDBJ databases">
        <authorList>
            <person name="Criscuolo A."/>
        </authorList>
    </citation>
    <scope>NUCLEOTIDE SEQUENCE</scope>
    <source>
        <strain evidence="7">CIP111600</strain>
    </source>
</reference>
<accession>A0A916K6S5</accession>
<keyword evidence="3" id="KW-0813">Transport</keyword>
<evidence type="ECO:0000256" key="1">
    <source>
        <dbReference type="ARBA" id="ARBA00004196"/>
    </source>
</evidence>
<dbReference type="PANTHER" id="PTHR43649:SF31">
    <property type="entry name" value="SN-GLYCEROL-3-PHOSPHATE-BINDING PERIPLASMIC PROTEIN UGPB"/>
    <property type="match status" value="1"/>
</dbReference>
<dbReference type="RefSeq" id="WP_218093443.1">
    <property type="nucleotide sequence ID" value="NZ_CAJVAS010000016.1"/>
</dbReference>
<evidence type="ECO:0000313" key="7">
    <source>
        <dbReference type="EMBL" id="CAG7635794.1"/>
    </source>
</evidence>